<protein>
    <submittedName>
        <fullName evidence="1">Uncharacterized protein</fullName>
    </submittedName>
</protein>
<evidence type="ECO:0000313" key="1">
    <source>
        <dbReference type="EMBL" id="PFX16446.1"/>
    </source>
</evidence>
<keyword evidence="2" id="KW-1185">Reference proteome</keyword>
<dbReference type="AlphaFoldDB" id="A0A2B4RH07"/>
<evidence type="ECO:0000313" key="2">
    <source>
        <dbReference type="Proteomes" id="UP000225706"/>
    </source>
</evidence>
<accession>A0A2B4RH07</accession>
<sequence>MGKVLPSFTELVDETSVRPVAYVGQRYASSSYEQWCKIEQSYGSFWKAFEALYPNRNEEEELQYMIAGSDFVVDLLACLDIMGRVNDEEKRVTGGRFTWKLREESDIKEDHKRVASDLMNALDRRVQSAVSDHSSTVFQAFDGAGLVGLQCGALLADGVVKLEIEHVEYDTYGVRACEAVLTVGSNMELIQKSGMDLDPRLAFRYMERIKETVTVACPFNTLDAVFKMKFASGQEYNVRLHEQNVFSSCYSQEDIYSIAQPQSCAILDIVLAKGGPEAIAESYYSCMRAQQKSGGQSNETLSRRMKLNWCLPSLKCDDIIHESVSLHLKGDDVIRSHGRNAFFSG</sequence>
<dbReference type="Proteomes" id="UP000225706">
    <property type="component" value="Unassembled WGS sequence"/>
</dbReference>
<comment type="caution">
    <text evidence="1">The sequence shown here is derived from an EMBL/GenBank/DDBJ whole genome shotgun (WGS) entry which is preliminary data.</text>
</comment>
<name>A0A2B4RH07_STYPI</name>
<dbReference type="EMBL" id="LSMT01000546">
    <property type="protein sequence ID" value="PFX16446.1"/>
    <property type="molecule type" value="Genomic_DNA"/>
</dbReference>
<organism evidence="1 2">
    <name type="scientific">Stylophora pistillata</name>
    <name type="common">Smooth cauliflower coral</name>
    <dbReference type="NCBI Taxonomy" id="50429"/>
    <lineage>
        <taxon>Eukaryota</taxon>
        <taxon>Metazoa</taxon>
        <taxon>Cnidaria</taxon>
        <taxon>Anthozoa</taxon>
        <taxon>Hexacorallia</taxon>
        <taxon>Scleractinia</taxon>
        <taxon>Astrocoeniina</taxon>
        <taxon>Pocilloporidae</taxon>
        <taxon>Stylophora</taxon>
    </lineage>
</organism>
<gene>
    <name evidence="1" type="ORF">AWC38_SpisGene19282</name>
</gene>
<reference evidence="2" key="1">
    <citation type="journal article" date="2017" name="bioRxiv">
        <title>Comparative analysis of the genomes of Stylophora pistillata and Acropora digitifera provides evidence for extensive differences between species of corals.</title>
        <authorList>
            <person name="Voolstra C.R."/>
            <person name="Li Y."/>
            <person name="Liew Y.J."/>
            <person name="Baumgarten S."/>
            <person name="Zoccola D."/>
            <person name="Flot J.-F."/>
            <person name="Tambutte S."/>
            <person name="Allemand D."/>
            <person name="Aranda M."/>
        </authorList>
    </citation>
    <scope>NUCLEOTIDE SEQUENCE [LARGE SCALE GENOMIC DNA]</scope>
</reference>
<proteinExistence type="predicted"/>